<dbReference type="GO" id="GO:0008270">
    <property type="term" value="F:zinc ion binding"/>
    <property type="evidence" value="ECO:0007669"/>
    <property type="project" value="InterPro"/>
</dbReference>
<dbReference type="PROSITE" id="PS00065">
    <property type="entry name" value="D_2_HYDROXYACID_DH_1"/>
    <property type="match status" value="1"/>
</dbReference>
<keyword evidence="3 8" id="KW-0479">Metal-binding</keyword>
<dbReference type="InterPro" id="IPR011032">
    <property type="entry name" value="GroES-like_sf"/>
</dbReference>
<evidence type="ECO:0000256" key="1">
    <source>
        <dbReference type="ARBA" id="ARBA00001947"/>
    </source>
</evidence>
<dbReference type="FunFam" id="3.90.180.10:FF:000018">
    <property type="entry name" value="NAD(P)-dependent alcohol dehydrogenase"/>
    <property type="match status" value="1"/>
</dbReference>
<dbReference type="InterPro" id="IPR020843">
    <property type="entry name" value="ER"/>
</dbReference>
<comment type="caution">
    <text evidence="10">The sequence shown here is derived from an EMBL/GenBank/DDBJ whole genome shotgun (WGS) entry which is preliminary data.</text>
</comment>
<evidence type="ECO:0000256" key="4">
    <source>
        <dbReference type="ARBA" id="ARBA00022833"/>
    </source>
</evidence>
<dbReference type="InterPro" id="IPR002328">
    <property type="entry name" value="ADH_Zn_CS"/>
</dbReference>
<comment type="similarity">
    <text evidence="2 8">Belongs to the zinc-containing alcohol dehydrogenase family.</text>
</comment>
<organism evidence="10 11">
    <name type="scientific">Winogradskyella wandonensis</name>
    <dbReference type="NCBI Taxonomy" id="1442586"/>
    <lineage>
        <taxon>Bacteria</taxon>
        <taxon>Pseudomonadati</taxon>
        <taxon>Bacteroidota</taxon>
        <taxon>Flavobacteriia</taxon>
        <taxon>Flavobacteriales</taxon>
        <taxon>Flavobacteriaceae</taxon>
        <taxon>Winogradskyella</taxon>
    </lineage>
</organism>
<dbReference type="EMBL" id="SMGI01000001">
    <property type="protein sequence ID" value="TCK69017.1"/>
    <property type="molecule type" value="Genomic_DNA"/>
</dbReference>
<dbReference type="PROSITE" id="PS00059">
    <property type="entry name" value="ADH_ZINC"/>
    <property type="match status" value="1"/>
</dbReference>
<dbReference type="SUPFAM" id="SSF50129">
    <property type="entry name" value="GroES-like"/>
    <property type="match status" value="1"/>
</dbReference>
<dbReference type="PANTHER" id="PTHR42683">
    <property type="entry name" value="ALDEHYDE REDUCTASE"/>
    <property type="match status" value="1"/>
</dbReference>
<keyword evidence="6" id="KW-0560">Oxidoreductase</keyword>
<keyword evidence="4 8" id="KW-0862">Zinc</keyword>
<dbReference type="AlphaFoldDB" id="A0A4R1KWB9"/>
<dbReference type="GO" id="GO:0008106">
    <property type="term" value="F:alcohol dehydrogenase (NADP+) activity"/>
    <property type="evidence" value="ECO:0007669"/>
    <property type="project" value="UniProtKB-EC"/>
</dbReference>
<feature type="domain" description="Enoyl reductase (ER)" evidence="9">
    <location>
        <begin position="62"/>
        <end position="381"/>
    </location>
</feature>
<evidence type="ECO:0000256" key="5">
    <source>
        <dbReference type="ARBA" id="ARBA00022857"/>
    </source>
</evidence>
<dbReference type="EC" id="1.1.1.2" evidence="7"/>
<evidence type="ECO:0000259" key="9">
    <source>
        <dbReference type="SMART" id="SM00829"/>
    </source>
</evidence>
<dbReference type="Gene3D" id="3.90.180.10">
    <property type="entry name" value="Medium-chain alcohol dehydrogenases, catalytic domain"/>
    <property type="match status" value="1"/>
</dbReference>
<evidence type="ECO:0000256" key="7">
    <source>
        <dbReference type="ARBA" id="ARBA00024074"/>
    </source>
</evidence>
<gene>
    <name evidence="10" type="ORF">DFQ05_0528</name>
</gene>
<evidence type="ECO:0000256" key="3">
    <source>
        <dbReference type="ARBA" id="ARBA00022723"/>
    </source>
</evidence>
<dbReference type="InterPro" id="IPR047109">
    <property type="entry name" value="CAD-like"/>
</dbReference>
<proteinExistence type="inferred from homology"/>
<dbReference type="CDD" id="cd05283">
    <property type="entry name" value="CAD1"/>
    <property type="match status" value="1"/>
</dbReference>
<dbReference type="SMART" id="SM00829">
    <property type="entry name" value="PKS_ER"/>
    <property type="match status" value="1"/>
</dbReference>
<dbReference type="InterPro" id="IPR013154">
    <property type="entry name" value="ADH-like_N"/>
</dbReference>
<sequence>MLNLFQHLIKLKAQPLIRLRFFITNLNTILIHTFQHILILKETNTKIKHMKVKAYAAKEAKGELQPFEYELGDIGKEQVDIKVDYCGLCHSDISMINNDWGMSEYPLVPGHEIVGEVINVGSEVKGLKKGDKVGMGWYSASCMHCNQCMDGKQHLCNTAEATIVGRHGGFADVVRGHWSWATILPEGIDMSKAGPLFCGGITVFNPIVLSGVKPTDKVGVIGIGGLGHMALKFLKAWGCEVTAFTSNKSKEDALKKMGAHNVVDSTNSDELERIAGTLDFILNTTNVKLDWDAYLTTLAPQGKLHTVGAVLEPMEIPAFSMISGEKSVGGSPLGSIALTRKMLEFCVRHDIYPTVEEFKMEDVNKAIKHLHDGKARFRLVLKA</sequence>
<protein>
    <recommendedName>
        <fullName evidence="7">alcohol dehydrogenase (NADP(+))</fullName>
        <ecNumber evidence="7">1.1.1.2</ecNumber>
    </recommendedName>
</protein>
<evidence type="ECO:0000256" key="6">
    <source>
        <dbReference type="ARBA" id="ARBA00023002"/>
    </source>
</evidence>
<dbReference type="InterPro" id="IPR036291">
    <property type="entry name" value="NAD(P)-bd_dom_sf"/>
</dbReference>
<evidence type="ECO:0000313" key="11">
    <source>
        <dbReference type="Proteomes" id="UP000295714"/>
    </source>
</evidence>
<dbReference type="SUPFAM" id="SSF51735">
    <property type="entry name" value="NAD(P)-binding Rossmann-fold domains"/>
    <property type="match status" value="1"/>
</dbReference>
<evidence type="ECO:0000256" key="8">
    <source>
        <dbReference type="RuleBase" id="RU361277"/>
    </source>
</evidence>
<reference evidence="10 11" key="1">
    <citation type="journal article" date="2015" name="Stand. Genomic Sci.">
        <title>Genomic Encyclopedia of Bacterial and Archaeal Type Strains, Phase III: the genomes of soil and plant-associated and newly described type strains.</title>
        <authorList>
            <person name="Whitman W.B."/>
            <person name="Woyke T."/>
            <person name="Klenk H.P."/>
            <person name="Zhou Y."/>
            <person name="Lilburn T.G."/>
            <person name="Beck B.J."/>
            <person name="De Vos P."/>
            <person name="Vandamme P."/>
            <person name="Eisen J.A."/>
            <person name="Garrity G."/>
            <person name="Hugenholtz P."/>
            <person name="Kyrpides N.C."/>
        </authorList>
    </citation>
    <scope>NUCLEOTIDE SEQUENCE [LARGE SCALE GENOMIC DNA]</scope>
    <source>
        <strain evidence="10 11">CECT 8445</strain>
    </source>
</reference>
<evidence type="ECO:0000313" key="10">
    <source>
        <dbReference type="EMBL" id="TCK69017.1"/>
    </source>
</evidence>
<dbReference type="InterPro" id="IPR029752">
    <property type="entry name" value="D-isomer_DH_CS1"/>
</dbReference>
<keyword evidence="11" id="KW-1185">Reference proteome</keyword>
<keyword evidence="5" id="KW-0521">NADP</keyword>
<dbReference type="InterPro" id="IPR013149">
    <property type="entry name" value="ADH-like_C"/>
</dbReference>
<evidence type="ECO:0000256" key="2">
    <source>
        <dbReference type="ARBA" id="ARBA00008072"/>
    </source>
</evidence>
<dbReference type="Pfam" id="PF00107">
    <property type="entry name" value="ADH_zinc_N"/>
    <property type="match status" value="1"/>
</dbReference>
<comment type="cofactor">
    <cofactor evidence="1 8">
        <name>Zn(2+)</name>
        <dbReference type="ChEBI" id="CHEBI:29105"/>
    </cofactor>
</comment>
<dbReference type="FunFam" id="3.40.50.720:FF:000022">
    <property type="entry name" value="Cinnamyl alcohol dehydrogenase"/>
    <property type="match status" value="1"/>
</dbReference>
<dbReference type="Gene3D" id="3.40.50.720">
    <property type="entry name" value="NAD(P)-binding Rossmann-like Domain"/>
    <property type="match status" value="1"/>
</dbReference>
<dbReference type="Proteomes" id="UP000295714">
    <property type="component" value="Unassembled WGS sequence"/>
</dbReference>
<accession>A0A4R1KWB9</accession>
<name>A0A4R1KWB9_9FLAO</name>
<dbReference type="Pfam" id="PF08240">
    <property type="entry name" value="ADH_N"/>
    <property type="match status" value="1"/>
</dbReference>